<dbReference type="Proteomes" id="UP000198891">
    <property type="component" value="Unassembled WGS sequence"/>
</dbReference>
<dbReference type="AlphaFoldDB" id="A0A1H3K3L6"/>
<gene>
    <name evidence="1" type="ORF">SAMN05216554_0413</name>
</gene>
<organism evidence="1 2">
    <name type="scientific">Herbiconiux ginsengi</name>
    <dbReference type="NCBI Taxonomy" id="381665"/>
    <lineage>
        <taxon>Bacteria</taxon>
        <taxon>Bacillati</taxon>
        <taxon>Actinomycetota</taxon>
        <taxon>Actinomycetes</taxon>
        <taxon>Micrococcales</taxon>
        <taxon>Microbacteriaceae</taxon>
        <taxon>Herbiconiux</taxon>
    </lineage>
</organism>
<dbReference type="STRING" id="381665.SAMN05216554_0413"/>
<name>A0A1H3K3L6_9MICO</name>
<dbReference type="OrthoDB" id="4925391at2"/>
<accession>A0A1H3K3L6</accession>
<dbReference type="RefSeq" id="WP_092548055.1">
    <property type="nucleotide sequence ID" value="NZ_FNPZ01000001.1"/>
</dbReference>
<evidence type="ECO:0000313" key="1">
    <source>
        <dbReference type="EMBL" id="SDY46776.1"/>
    </source>
</evidence>
<reference evidence="1 2" key="1">
    <citation type="submission" date="2016-10" db="EMBL/GenBank/DDBJ databases">
        <authorList>
            <person name="de Groot N.N."/>
        </authorList>
    </citation>
    <scope>NUCLEOTIDE SEQUENCE [LARGE SCALE GENOMIC DNA]</scope>
    <source>
        <strain evidence="1 2">CGMCC 4.3491</strain>
    </source>
</reference>
<proteinExistence type="predicted"/>
<evidence type="ECO:0008006" key="3">
    <source>
        <dbReference type="Google" id="ProtNLM"/>
    </source>
</evidence>
<keyword evidence="2" id="KW-1185">Reference proteome</keyword>
<protein>
    <recommendedName>
        <fullName evidence="3">Hydroxymethylpyrimidine pyrophosphatase</fullName>
    </recommendedName>
</protein>
<sequence length="299" mass="32255">MTTTIPDLGLLLDVDGPIASPLTRSIAIPSIATDLVALANAGVPIVFNTGRSDRSLQRGVIGHLLGGGLGDHAWVFGVCEKGAVWFRILPTGIGDLSIDETLVPPTDLARAVDDLVAARYSDSMFFDDTKRTMISVEQRTDVDSHDYLAKQPEFDRSVLDLCRTFDLGVMWRSGSFPASDGQVLYRIDPSIIATDVESIRVGKDLGAERALALLAGTGHVPRTWRTMGDSRSDYAMADWLHAQGYDVAHIDVRPSEGVPQKEYPVLPAEGDATNDAVGAVFLRRWARSIIDGISPDGPA</sequence>
<evidence type="ECO:0000313" key="2">
    <source>
        <dbReference type="Proteomes" id="UP000198891"/>
    </source>
</evidence>
<dbReference type="EMBL" id="FNPZ01000001">
    <property type="protein sequence ID" value="SDY46776.1"/>
    <property type="molecule type" value="Genomic_DNA"/>
</dbReference>